<dbReference type="InterPro" id="IPR036388">
    <property type="entry name" value="WH-like_DNA-bd_sf"/>
</dbReference>
<dbReference type="GO" id="GO:0045892">
    <property type="term" value="P:negative regulation of DNA-templated transcription"/>
    <property type="evidence" value="ECO:0007669"/>
    <property type="project" value="InterPro"/>
</dbReference>
<proteinExistence type="inferred from homology"/>
<name>A0A9D2JID3_9ENTE</name>
<dbReference type="InterPro" id="IPR036390">
    <property type="entry name" value="WH_DNA-bd_sf"/>
</dbReference>
<keyword evidence="3" id="KW-0238">DNA-binding</keyword>
<dbReference type="InterPro" id="IPR014071">
    <property type="entry name" value="Cu_transp_CopY/TcrY"/>
</dbReference>
<evidence type="ECO:0000256" key="2">
    <source>
        <dbReference type="ARBA" id="ARBA00023015"/>
    </source>
</evidence>
<dbReference type="SUPFAM" id="SSF46785">
    <property type="entry name" value="Winged helix' DNA-binding domain"/>
    <property type="match status" value="1"/>
</dbReference>
<dbReference type="PIRSF" id="PIRSF019455">
    <property type="entry name" value="CopR_AtkY"/>
    <property type="match status" value="1"/>
</dbReference>
<evidence type="ECO:0000256" key="3">
    <source>
        <dbReference type="ARBA" id="ARBA00023125"/>
    </source>
</evidence>
<evidence type="ECO:0000313" key="6">
    <source>
        <dbReference type="Proteomes" id="UP000824063"/>
    </source>
</evidence>
<dbReference type="GO" id="GO:0003677">
    <property type="term" value="F:DNA binding"/>
    <property type="evidence" value="ECO:0007669"/>
    <property type="project" value="UniProtKB-KW"/>
</dbReference>
<comment type="similarity">
    <text evidence="1">Belongs to the BlaI transcriptional regulatory family.</text>
</comment>
<organism evidence="5 6">
    <name type="scientific">Candidatus Enterococcus avicola</name>
    <dbReference type="NCBI Taxonomy" id="2838561"/>
    <lineage>
        <taxon>Bacteria</taxon>
        <taxon>Bacillati</taxon>
        <taxon>Bacillota</taxon>
        <taxon>Bacilli</taxon>
        <taxon>Lactobacillales</taxon>
        <taxon>Enterococcaceae</taxon>
        <taxon>Enterococcus</taxon>
    </lineage>
</organism>
<comment type="caution">
    <text evidence="5">The sequence shown here is derived from an EMBL/GenBank/DDBJ whole genome shotgun (WGS) entry which is preliminary data.</text>
</comment>
<dbReference type="AlphaFoldDB" id="A0A9D2JID3"/>
<dbReference type="NCBIfam" id="TIGR02698">
    <property type="entry name" value="CopY_TcrY"/>
    <property type="match status" value="1"/>
</dbReference>
<reference evidence="5" key="1">
    <citation type="journal article" date="2021" name="PeerJ">
        <title>Extensive microbial diversity within the chicken gut microbiome revealed by metagenomics and culture.</title>
        <authorList>
            <person name="Gilroy R."/>
            <person name="Ravi A."/>
            <person name="Getino M."/>
            <person name="Pursley I."/>
            <person name="Horton D.L."/>
            <person name="Alikhan N.F."/>
            <person name="Baker D."/>
            <person name="Gharbi K."/>
            <person name="Hall N."/>
            <person name="Watson M."/>
            <person name="Adriaenssens E.M."/>
            <person name="Foster-Nyarko E."/>
            <person name="Jarju S."/>
            <person name="Secka A."/>
            <person name="Antonio M."/>
            <person name="Oren A."/>
            <person name="Chaudhuri R.R."/>
            <person name="La Ragione R."/>
            <person name="Hildebrand F."/>
            <person name="Pallen M.J."/>
        </authorList>
    </citation>
    <scope>NUCLEOTIDE SEQUENCE</scope>
    <source>
        <strain evidence="5">CHK172-16539</strain>
    </source>
</reference>
<evidence type="ECO:0000256" key="1">
    <source>
        <dbReference type="ARBA" id="ARBA00011046"/>
    </source>
</evidence>
<dbReference type="Proteomes" id="UP000824063">
    <property type="component" value="Unassembled WGS sequence"/>
</dbReference>
<dbReference type="EMBL" id="DXBN01000139">
    <property type="protein sequence ID" value="HIZ53534.1"/>
    <property type="molecule type" value="Genomic_DNA"/>
</dbReference>
<sequence length="147" mass="16845">MSTEEAIKISEAEWEIMRVVWTLEEADAATINDVLHEKMQWKFATVKTLLGRLVKKEALKTRQVGKKFFYSATISEEKSIHEATQELFSRICATRMAENLAQMIEEVQLTPSDVEQLIQTLKNKKTVEKIICNCIPGQCQCHRNSGK</sequence>
<evidence type="ECO:0000313" key="5">
    <source>
        <dbReference type="EMBL" id="HIZ53534.1"/>
    </source>
</evidence>
<protein>
    <submittedName>
        <fullName evidence="5">CopY/TcrY family copper transport repressor</fullName>
    </submittedName>
</protein>
<keyword evidence="2" id="KW-0805">Transcription regulation</keyword>
<dbReference type="Pfam" id="PF03965">
    <property type="entry name" value="Penicillinase_R"/>
    <property type="match status" value="1"/>
</dbReference>
<gene>
    <name evidence="5" type="ORF">IAA20_06295</name>
</gene>
<accession>A0A9D2JID3</accession>
<evidence type="ECO:0000256" key="4">
    <source>
        <dbReference type="ARBA" id="ARBA00023163"/>
    </source>
</evidence>
<dbReference type="InterPro" id="IPR005650">
    <property type="entry name" value="BlaI_family"/>
</dbReference>
<reference evidence="5" key="2">
    <citation type="submission" date="2021-04" db="EMBL/GenBank/DDBJ databases">
        <authorList>
            <person name="Gilroy R."/>
        </authorList>
    </citation>
    <scope>NUCLEOTIDE SEQUENCE</scope>
    <source>
        <strain evidence="5">CHK172-16539</strain>
    </source>
</reference>
<dbReference type="Gene3D" id="1.10.10.10">
    <property type="entry name" value="Winged helix-like DNA-binding domain superfamily/Winged helix DNA-binding domain"/>
    <property type="match status" value="1"/>
</dbReference>
<keyword evidence="4" id="KW-0804">Transcription</keyword>